<dbReference type="Proteomes" id="UP001583193">
    <property type="component" value="Unassembled WGS sequence"/>
</dbReference>
<reference evidence="2 3" key="1">
    <citation type="journal article" date="2024" name="IMA Fungus">
        <title>IMA Genome - F19 : A genome assembly and annotation guide to empower mycologists, including annotated draft genome sequences of Ceratocystis pirilliformis, Diaporthe australafricana, Fusarium ophioides, Paecilomyces lecythidis, and Sporothrix stenoceras.</title>
        <authorList>
            <person name="Aylward J."/>
            <person name="Wilson A.M."/>
            <person name="Visagie C.M."/>
            <person name="Spraker J."/>
            <person name="Barnes I."/>
            <person name="Buitendag C."/>
            <person name="Ceriani C."/>
            <person name="Del Mar Angel L."/>
            <person name="du Plessis D."/>
            <person name="Fuchs T."/>
            <person name="Gasser K."/>
            <person name="Kramer D."/>
            <person name="Li W."/>
            <person name="Munsamy K."/>
            <person name="Piso A."/>
            <person name="Price J.L."/>
            <person name="Sonnekus B."/>
            <person name="Thomas C."/>
            <person name="van der Nest A."/>
            <person name="van Dijk A."/>
            <person name="van Heerden A."/>
            <person name="van Vuuren N."/>
            <person name="Yilmaz N."/>
            <person name="Duong T.A."/>
            <person name="van der Merwe N.A."/>
            <person name="Wingfield M.J."/>
            <person name="Wingfield B.D."/>
        </authorList>
    </citation>
    <scope>NUCLEOTIDE SEQUENCE [LARGE SCALE GENOMIC DNA]</scope>
    <source>
        <strain evidence="2 3">CMW 18167</strain>
    </source>
</reference>
<accession>A0ABR3XRZ8</accession>
<dbReference type="EMBL" id="JAVDPF010000012">
    <property type="protein sequence ID" value="KAL1878368.1"/>
    <property type="molecule type" value="Genomic_DNA"/>
</dbReference>
<feature type="compositionally biased region" description="Basic residues" evidence="1">
    <location>
        <begin position="118"/>
        <end position="128"/>
    </location>
</feature>
<feature type="compositionally biased region" description="Polar residues" evidence="1">
    <location>
        <begin position="73"/>
        <end position="87"/>
    </location>
</feature>
<feature type="compositionally biased region" description="Basic and acidic residues" evidence="1">
    <location>
        <begin position="129"/>
        <end position="139"/>
    </location>
</feature>
<feature type="compositionally biased region" description="Basic and acidic residues" evidence="1">
    <location>
        <begin position="45"/>
        <end position="55"/>
    </location>
</feature>
<feature type="compositionally biased region" description="Polar residues" evidence="1">
    <location>
        <begin position="219"/>
        <end position="256"/>
    </location>
</feature>
<keyword evidence="3" id="KW-1185">Reference proteome</keyword>
<name>A0ABR3XRZ8_9EURO</name>
<dbReference type="PANTHER" id="PTHR28061:SF1">
    <property type="entry name" value="INO80 COMPLEX SUBUNIT 4"/>
    <property type="match status" value="1"/>
</dbReference>
<dbReference type="InterPro" id="IPR013175">
    <property type="entry name" value="INO80_su_Ies4"/>
</dbReference>
<comment type="caution">
    <text evidence="2">The sequence shown here is derived from an EMBL/GenBank/DDBJ whole genome shotgun (WGS) entry which is preliminary data.</text>
</comment>
<dbReference type="PANTHER" id="PTHR28061">
    <property type="entry name" value="INO EIGHTY SUBUNIT 4"/>
    <property type="match status" value="1"/>
</dbReference>
<feature type="compositionally biased region" description="Low complexity" evidence="1">
    <location>
        <begin position="1"/>
        <end position="13"/>
    </location>
</feature>
<sequence>MPASTTTSSPTSTNGRISRSEKPNSKNVITLKLSPGLLGRFTNSFDDKENNRVKESTGSSPVSTADPAPPASSVDNASDVGSTTPATMTEMPRRKGIPGPKPGSKRGLHQVGEVLPRPRGKPGPKKKPRLEDGTIDHSRLAPSAHKLGPKANQGAINAGLRALDRSGAPCRKWERKPFQLKSFTGVVWQVPTWRTPKPKKEENGDSQDGVAETGDSDSKANNSAIPSEKSNSGDDNLTPNPMSMAQSPTPTISMTA</sequence>
<dbReference type="Pfam" id="PF08193">
    <property type="entry name" value="INO80_Ies4"/>
    <property type="match status" value="1"/>
</dbReference>
<gene>
    <name evidence="2" type="ORF">Plec18167_004440</name>
</gene>
<evidence type="ECO:0000313" key="2">
    <source>
        <dbReference type="EMBL" id="KAL1878368.1"/>
    </source>
</evidence>
<feature type="region of interest" description="Disordered" evidence="1">
    <location>
        <begin position="1"/>
        <end position="256"/>
    </location>
</feature>
<proteinExistence type="predicted"/>
<organism evidence="2 3">
    <name type="scientific">Paecilomyces lecythidis</name>
    <dbReference type="NCBI Taxonomy" id="3004212"/>
    <lineage>
        <taxon>Eukaryota</taxon>
        <taxon>Fungi</taxon>
        <taxon>Dikarya</taxon>
        <taxon>Ascomycota</taxon>
        <taxon>Pezizomycotina</taxon>
        <taxon>Eurotiomycetes</taxon>
        <taxon>Eurotiomycetidae</taxon>
        <taxon>Eurotiales</taxon>
        <taxon>Thermoascaceae</taxon>
        <taxon>Paecilomyces</taxon>
    </lineage>
</organism>
<protein>
    <recommendedName>
        <fullName evidence="4">INO80 complex, subunit Ies4</fullName>
    </recommendedName>
</protein>
<evidence type="ECO:0000256" key="1">
    <source>
        <dbReference type="SAM" id="MobiDB-lite"/>
    </source>
</evidence>
<evidence type="ECO:0000313" key="3">
    <source>
        <dbReference type="Proteomes" id="UP001583193"/>
    </source>
</evidence>
<evidence type="ECO:0008006" key="4">
    <source>
        <dbReference type="Google" id="ProtNLM"/>
    </source>
</evidence>